<evidence type="ECO:0000256" key="1">
    <source>
        <dbReference type="SAM" id="Phobius"/>
    </source>
</evidence>
<feature type="domain" description="Bacterial Ig-like" evidence="2">
    <location>
        <begin position="2"/>
        <end position="52"/>
    </location>
</feature>
<feature type="transmembrane region" description="Helical" evidence="1">
    <location>
        <begin position="148"/>
        <end position="168"/>
    </location>
</feature>
<dbReference type="InterPro" id="IPR032109">
    <property type="entry name" value="Big_3_5"/>
</dbReference>
<organism evidence="3">
    <name type="scientific">mine drainage metagenome</name>
    <dbReference type="NCBI Taxonomy" id="410659"/>
    <lineage>
        <taxon>unclassified sequences</taxon>
        <taxon>metagenomes</taxon>
        <taxon>ecological metagenomes</taxon>
    </lineage>
</organism>
<dbReference type="EMBL" id="CABQ01000185">
    <property type="protein sequence ID" value="CBI08147.1"/>
    <property type="molecule type" value="Genomic_DNA"/>
</dbReference>
<name>E6QLM6_9ZZZZ</name>
<protein>
    <recommendedName>
        <fullName evidence="2">Bacterial Ig-like domain-containing protein</fullName>
    </recommendedName>
</protein>
<keyword evidence="1" id="KW-0812">Transmembrane</keyword>
<evidence type="ECO:0000313" key="3">
    <source>
        <dbReference type="EMBL" id="CBI08147.1"/>
    </source>
</evidence>
<feature type="transmembrane region" description="Helical" evidence="1">
    <location>
        <begin position="180"/>
        <end position="200"/>
    </location>
</feature>
<sequence length="234" mass="23623">MNGGSPIGSSALDTTGVATLVPNLPAGTYSITAVYSGDGLHSPSTSAAATISTLPATFNLTVNPPTINLITGQHQTVNVSIASVNNGVDTVNLGCNNLPAAVNCHFSNASVNLVAGATSTVQLTIDTNNPLGGGATVSRNATSSPHPANTALAGLFLPIAAFFGLLLWRARRRSFRLLSLGLLAALSFGALALSGCGGFSQSTATPGSYVIQVTGVGTQSNQTHYVNLTLNITK</sequence>
<keyword evidence="1" id="KW-1133">Transmembrane helix</keyword>
<proteinExistence type="predicted"/>
<keyword evidence="1" id="KW-0472">Membrane</keyword>
<gene>
    <name evidence="3" type="ORF">CARN6_1580</name>
</gene>
<dbReference type="AlphaFoldDB" id="E6QLM6"/>
<accession>E6QLM6</accession>
<evidence type="ECO:0000259" key="2">
    <source>
        <dbReference type="Pfam" id="PF16640"/>
    </source>
</evidence>
<dbReference type="Gene3D" id="2.60.40.10">
    <property type="entry name" value="Immunoglobulins"/>
    <property type="match status" value="1"/>
</dbReference>
<comment type="caution">
    <text evidence="3">The sequence shown here is derived from an EMBL/GenBank/DDBJ whole genome shotgun (WGS) entry which is preliminary data.</text>
</comment>
<dbReference type="Pfam" id="PF16640">
    <property type="entry name" value="Big_3_5"/>
    <property type="match status" value="1"/>
</dbReference>
<reference evidence="3" key="1">
    <citation type="submission" date="2009-10" db="EMBL/GenBank/DDBJ databases">
        <title>Diversity of trophic interactions inside an arsenic-rich microbial ecosystem.</title>
        <authorList>
            <person name="Bertin P.N."/>
            <person name="Heinrich-Salmeron A."/>
            <person name="Pelletier E."/>
            <person name="Goulhen-Chollet F."/>
            <person name="Arsene-Ploetze F."/>
            <person name="Gallien S."/>
            <person name="Calteau A."/>
            <person name="Vallenet D."/>
            <person name="Casiot C."/>
            <person name="Chane-Woon-Ming B."/>
            <person name="Giloteaux L."/>
            <person name="Barakat M."/>
            <person name="Bonnefoy V."/>
            <person name="Bruneel O."/>
            <person name="Chandler M."/>
            <person name="Cleiss J."/>
            <person name="Duran R."/>
            <person name="Elbaz-Poulichet F."/>
            <person name="Fonknechten N."/>
            <person name="Lauga B."/>
            <person name="Mornico D."/>
            <person name="Ortet P."/>
            <person name="Schaeffer C."/>
            <person name="Siguier P."/>
            <person name="Alexander Thil Smith A."/>
            <person name="Van Dorsselaer A."/>
            <person name="Weissenbach J."/>
            <person name="Medigue C."/>
            <person name="Le Paslier D."/>
        </authorList>
    </citation>
    <scope>NUCLEOTIDE SEQUENCE</scope>
</reference>
<dbReference type="InterPro" id="IPR013783">
    <property type="entry name" value="Ig-like_fold"/>
</dbReference>